<reference evidence="2 3" key="1">
    <citation type="journal article" date="2016" name="Nat. Commun.">
        <title>Thousands of microbial genomes shed light on interconnected biogeochemical processes in an aquifer system.</title>
        <authorList>
            <person name="Anantharaman K."/>
            <person name="Brown C.T."/>
            <person name="Hug L.A."/>
            <person name="Sharon I."/>
            <person name="Castelle C.J."/>
            <person name="Probst A.J."/>
            <person name="Thomas B.C."/>
            <person name="Singh A."/>
            <person name="Wilkins M.J."/>
            <person name="Karaoz U."/>
            <person name="Brodie E.L."/>
            <person name="Williams K.H."/>
            <person name="Hubbard S.S."/>
            <person name="Banfield J.F."/>
        </authorList>
    </citation>
    <scope>NUCLEOTIDE SEQUENCE [LARGE SCALE GENOMIC DNA]</scope>
</reference>
<proteinExistence type="predicted"/>
<protein>
    <submittedName>
        <fullName evidence="2">Uncharacterized protein</fullName>
    </submittedName>
</protein>
<comment type="caution">
    <text evidence="2">The sequence shown here is derived from an EMBL/GenBank/DDBJ whole genome shotgun (WGS) entry which is preliminary data.</text>
</comment>
<evidence type="ECO:0000313" key="2">
    <source>
        <dbReference type="EMBL" id="OGM01905.1"/>
    </source>
</evidence>
<gene>
    <name evidence="2" type="ORF">A2115_00460</name>
</gene>
<organism evidence="2 3">
    <name type="scientific">Candidatus Woesebacteria bacterium GWA1_41_8</name>
    <dbReference type="NCBI Taxonomy" id="1802471"/>
    <lineage>
        <taxon>Bacteria</taxon>
        <taxon>Candidatus Woeseibacteriota</taxon>
    </lineage>
</organism>
<feature type="transmembrane region" description="Helical" evidence="1">
    <location>
        <begin position="92"/>
        <end position="110"/>
    </location>
</feature>
<dbReference type="EMBL" id="MGFJ01000036">
    <property type="protein sequence ID" value="OGM01905.1"/>
    <property type="molecule type" value="Genomic_DNA"/>
</dbReference>
<dbReference type="Proteomes" id="UP000176198">
    <property type="component" value="Unassembled WGS sequence"/>
</dbReference>
<keyword evidence="1" id="KW-0812">Transmembrane</keyword>
<sequence length="134" mass="14545">MGTNQLSDRVVGYILFAAGILIILYSAFNVYKVFTKVFQPVELFNFAPIGLDASSLVGSDLPPEQRELLRQSGGDTKLEIVPSAIINQTSNVLAHLLLMGFLASVGYKIANLGIMMLRPVVVKLIGKEAPKLPE</sequence>
<name>A0A1F7WIL3_9BACT</name>
<evidence type="ECO:0000256" key="1">
    <source>
        <dbReference type="SAM" id="Phobius"/>
    </source>
</evidence>
<accession>A0A1F7WIL3</accession>
<dbReference type="STRING" id="1802471.A2115_00460"/>
<dbReference type="AlphaFoldDB" id="A0A1F7WIL3"/>
<evidence type="ECO:0000313" key="3">
    <source>
        <dbReference type="Proteomes" id="UP000176198"/>
    </source>
</evidence>
<keyword evidence="1" id="KW-0472">Membrane</keyword>
<feature type="transmembrane region" description="Helical" evidence="1">
    <location>
        <begin position="12"/>
        <end position="31"/>
    </location>
</feature>
<keyword evidence="1" id="KW-1133">Transmembrane helix</keyword>